<feature type="transmembrane region" description="Helical" evidence="1">
    <location>
        <begin position="241"/>
        <end position="261"/>
    </location>
</feature>
<keyword evidence="1" id="KW-0472">Membrane</keyword>
<gene>
    <name evidence="2" type="ORF">A9309_05045</name>
</gene>
<evidence type="ECO:0000313" key="3">
    <source>
        <dbReference type="Proteomes" id="UP000092607"/>
    </source>
</evidence>
<keyword evidence="1" id="KW-0812">Transmembrane</keyword>
<feature type="transmembrane region" description="Helical" evidence="1">
    <location>
        <begin position="12"/>
        <end position="32"/>
    </location>
</feature>
<feature type="transmembrane region" description="Helical" evidence="1">
    <location>
        <begin position="186"/>
        <end position="205"/>
    </location>
</feature>
<feature type="transmembrane region" description="Helical" evidence="1">
    <location>
        <begin position="44"/>
        <end position="65"/>
    </location>
</feature>
<dbReference type="AlphaFoldDB" id="A0A1B8Q466"/>
<dbReference type="Pfam" id="PF05857">
    <property type="entry name" value="TraX"/>
    <property type="match status" value="1"/>
</dbReference>
<evidence type="ECO:0008006" key="4">
    <source>
        <dbReference type="Google" id="ProtNLM"/>
    </source>
</evidence>
<dbReference type="RefSeq" id="WP_065256558.1">
    <property type="nucleotide sequence ID" value="NZ_JARDJM010000023.1"/>
</dbReference>
<comment type="caution">
    <text evidence="2">The sequence shown here is derived from an EMBL/GenBank/DDBJ whole genome shotgun (WGS) entry which is preliminary data.</text>
</comment>
<keyword evidence="1" id="KW-1133">Transmembrane helix</keyword>
<feature type="transmembrane region" description="Helical" evidence="1">
    <location>
        <begin position="150"/>
        <end position="174"/>
    </location>
</feature>
<name>A0A1B8Q466_MORLA</name>
<reference evidence="2 3" key="1">
    <citation type="submission" date="2016-06" db="EMBL/GenBank/DDBJ databases">
        <title>Draft genome of Moraxella lacunata CCUG 57757A.</title>
        <authorList>
            <person name="Salva-Serra F."/>
            <person name="Engstrom-Jakobsson H."/>
            <person name="Thorell K."/>
            <person name="Gonzales-Siles L."/>
            <person name="Karlsson R."/>
            <person name="Boulund F."/>
            <person name="Engstrand L."/>
            <person name="Kristiansson E."/>
            <person name="Moore E."/>
        </authorList>
    </citation>
    <scope>NUCLEOTIDE SEQUENCE [LARGE SCALE GENOMIC DNA]</scope>
    <source>
        <strain evidence="2 3">CCUG 57757A</strain>
    </source>
</reference>
<feature type="transmembrane region" description="Helical" evidence="1">
    <location>
        <begin position="77"/>
        <end position="100"/>
    </location>
</feature>
<feature type="transmembrane region" description="Helical" evidence="1">
    <location>
        <begin position="120"/>
        <end position="138"/>
    </location>
</feature>
<accession>A0A1B8Q466</accession>
<organism evidence="2 3">
    <name type="scientific">Moraxella lacunata</name>
    <dbReference type="NCBI Taxonomy" id="477"/>
    <lineage>
        <taxon>Bacteria</taxon>
        <taxon>Pseudomonadati</taxon>
        <taxon>Pseudomonadota</taxon>
        <taxon>Gammaproteobacteria</taxon>
        <taxon>Moraxellales</taxon>
        <taxon>Moraxellaceae</taxon>
        <taxon>Moraxella</taxon>
    </lineage>
</organism>
<feature type="transmembrane region" description="Helical" evidence="1">
    <location>
        <begin position="212"/>
        <end position="229"/>
    </location>
</feature>
<evidence type="ECO:0000256" key="1">
    <source>
        <dbReference type="SAM" id="Phobius"/>
    </source>
</evidence>
<dbReference type="Proteomes" id="UP000092607">
    <property type="component" value="Unassembled WGS sequence"/>
</dbReference>
<sequence length="265" mass="30815">MTSISRQTHQPLTAFHVKWLAMLLMTADHVAWRFLEYDTHSSEILHFLGRAVAPLMCYLLVVGFYHTHDVKGYAKRLGLFALISQPPFWLFNIGISDAVLLSQNFIENQGQTDWAVMTRLMRGNVLFSLFLSLIALMIRHHKVFNIWEKAILIALLYPIISLCDYGFAMIYMTLLFDYFYKNQPNYLIIAYLLSLPVIYVLIYGFNTTVGLGYMHFGMILTALIIYGFNGRKGSDFGGRYLFYWFYPVHLLVIAMAEYFLLDYVK</sequence>
<protein>
    <recommendedName>
        <fullName evidence="4">Conjugal transfer protein TrbP</fullName>
    </recommendedName>
</protein>
<dbReference type="OrthoDB" id="81897at2"/>
<proteinExistence type="predicted"/>
<evidence type="ECO:0000313" key="2">
    <source>
        <dbReference type="EMBL" id="OBX64253.1"/>
    </source>
</evidence>
<dbReference type="EMBL" id="LZMS01000044">
    <property type="protein sequence ID" value="OBX64253.1"/>
    <property type="molecule type" value="Genomic_DNA"/>
</dbReference>
<dbReference type="InterPro" id="IPR008875">
    <property type="entry name" value="TraX"/>
</dbReference>